<evidence type="ECO:0000256" key="2">
    <source>
        <dbReference type="ARBA" id="ARBA00004127"/>
    </source>
</evidence>
<organism evidence="19 20">
    <name type="scientific">Operophtera brumata</name>
    <name type="common">Winter moth</name>
    <name type="synonym">Phalaena brumata</name>
    <dbReference type="NCBI Taxonomy" id="104452"/>
    <lineage>
        <taxon>Eukaryota</taxon>
        <taxon>Metazoa</taxon>
        <taxon>Ecdysozoa</taxon>
        <taxon>Arthropoda</taxon>
        <taxon>Hexapoda</taxon>
        <taxon>Insecta</taxon>
        <taxon>Pterygota</taxon>
        <taxon>Neoptera</taxon>
        <taxon>Endopterygota</taxon>
        <taxon>Lepidoptera</taxon>
        <taxon>Glossata</taxon>
        <taxon>Ditrysia</taxon>
        <taxon>Geometroidea</taxon>
        <taxon>Geometridae</taxon>
        <taxon>Larentiinae</taxon>
        <taxon>Operophtera</taxon>
    </lineage>
</organism>
<comment type="catalytic activity">
    <reaction evidence="13">
        <text>9-octadecanoyloxy-octadecanoate + H2O = 9-hydroxy-octadecanoate + octadecanoate + H(+)</text>
        <dbReference type="Rhea" id="RHEA:52096"/>
        <dbReference type="ChEBI" id="CHEBI:15377"/>
        <dbReference type="ChEBI" id="CHEBI:15378"/>
        <dbReference type="ChEBI" id="CHEBI:25629"/>
        <dbReference type="ChEBI" id="CHEBI:136286"/>
        <dbReference type="ChEBI" id="CHEBI:136373"/>
    </reaction>
    <physiologicalReaction direction="left-to-right" evidence="13">
        <dbReference type="Rhea" id="RHEA:52097"/>
    </physiologicalReaction>
</comment>
<comment type="catalytic activity">
    <reaction evidence="10">
        <text>12-octadecanoyloxy-octadecanoate + H2O = 12-hydroxyoctadecanoate + octadecanoate + H(+)</text>
        <dbReference type="Rhea" id="RHEA:52080"/>
        <dbReference type="ChEBI" id="CHEBI:15377"/>
        <dbReference type="ChEBI" id="CHEBI:15378"/>
        <dbReference type="ChEBI" id="CHEBI:25629"/>
        <dbReference type="ChEBI" id="CHEBI:84201"/>
        <dbReference type="ChEBI" id="CHEBI:136330"/>
    </reaction>
    <physiologicalReaction direction="left-to-right" evidence="10">
        <dbReference type="Rhea" id="RHEA:52081"/>
    </physiologicalReaction>
</comment>
<dbReference type="GO" id="GO:0012505">
    <property type="term" value="C:endomembrane system"/>
    <property type="evidence" value="ECO:0007669"/>
    <property type="project" value="UniProtKB-SubCell"/>
</dbReference>
<gene>
    <name evidence="19" type="ORF">OBRU01_12018</name>
</gene>
<evidence type="ECO:0000256" key="8">
    <source>
        <dbReference type="ARBA" id="ARBA00047427"/>
    </source>
</evidence>
<accession>A0A0L7LAT4</accession>
<feature type="signal peptide" evidence="18">
    <location>
        <begin position="1"/>
        <end position="19"/>
    </location>
</feature>
<evidence type="ECO:0000256" key="12">
    <source>
        <dbReference type="ARBA" id="ARBA00048800"/>
    </source>
</evidence>
<reference evidence="19 20" key="1">
    <citation type="journal article" date="2015" name="Genome Biol. Evol.">
        <title>The genome of winter moth (Operophtera brumata) provides a genomic perspective on sexual dimorphism and phenology.</title>
        <authorList>
            <person name="Derks M.F."/>
            <person name="Smit S."/>
            <person name="Salis L."/>
            <person name="Schijlen E."/>
            <person name="Bossers A."/>
            <person name="Mateman C."/>
            <person name="Pijl A.S."/>
            <person name="de Ridder D."/>
            <person name="Groenen M.A."/>
            <person name="Visser M.E."/>
            <person name="Megens H.J."/>
        </authorList>
    </citation>
    <scope>NUCLEOTIDE SEQUENCE [LARGE SCALE GENOMIC DNA]</scope>
    <source>
        <strain evidence="19">WM2013NL</strain>
        <tissue evidence="19">Head and thorax</tissue>
    </source>
</reference>
<keyword evidence="18" id="KW-0732">Signal</keyword>
<keyword evidence="5 17" id="KW-1133">Transmembrane helix</keyword>
<evidence type="ECO:0000256" key="7">
    <source>
        <dbReference type="ARBA" id="ARBA00047368"/>
    </source>
</evidence>
<evidence type="ECO:0000256" key="4">
    <source>
        <dbReference type="ARBA" id="ARBA00022692"/>
    </source>
</evidence>
<comment type="catalytic activity">
    <reaction evidence="9">
        <text>9-hexadecanoyloxy-octadecanoate + H2O = 9-hydroxy-octadecanoate + hexadecanoate + H(+)</text>
        <dbReference type="Rhea" id="RHEA:52052"/>
        <dbReference type="ChEBI" id="CHEBI:7896"/>
        <dbReference type="ChEBI" id="CHEBI:15377"/>
        <dbReference type="ChEBI" id="CHEBI:15378"/>
        <dbReference type="ChEBI" id="CHEBI:83670"/>
        <dbReference type="ChEBI" id="CHEBI:136286"/>
    </reaction>
    <physiologicalReaction direction="left-to-right" evidence="9">
        <dbReference type="Rhea" id="RHEA:52053"/>
    </physiologicalReaction>
</comment>
<feature type="transmembrane region" description="Helical" evidence="17">
    <location>
        <begin position="195"/>
        <end position="212"/>
    </location>
</feature>
<comment type="catalytic activity">
    <reaction evidence="16">
        <text>12-(9Z-hexadecenoyloxy)-octadecanoate + H2O = 12-hydroxyoctadecanoate + (9Z)-hexadecenoate + H(+)</text>
        <dbReference type="Rhea" id="RHEA:52072"/>
        <dbReference type="ChEBI" id="CHEBI:15377"/>
        <dbReference type="ChEBI" id="CHEBI:15378"/>
        <dbReference type="ChEBI" id="CHEBI:32372"/>
        <dbReference type="ChEBI" id="CHEBI:84201"/>
        <dbReference type="ChEBI" id="CHEBI:136312"/>
    </reaction>
    <physiologicalReaction direction="left-to-right" evidence="16">
        <dbReference type="Rhea" id="RHEA:52073"/>
    </physiologicalReaction>
</comment>
<name>A0A0L7LAT4_OPEBR</name>
<evidence type="ECO:0000256" key="16">
    <source>
        <dbReference type="ARBA" id="ARBA00049428"/>
    </source>
</evidence>
<keyword evidence="4 17" id="KW-0812">Transmembrane</keyword>
<feature type="non-terminal residue" evidence="19">
    <location>
        <position position="1"/>
    </location>
</feature>
<feature type="transmembrane region" description="Helical" evidence="17">
    <location>
        <begin position="43"/>
        <end position="66"/>
    </location>
</feature>
<comment type="catalytic activity">
    <reaction evidence="12">
        <text>9-(9Z-octadecenoyloxy)-octadecanoate + H2O = 9-hydroxy-octadecanoate + (9Z)-octadecenoate + H(+)</text>
        <dbReference type="Rhea" id="RHEA:52048"/>
        <dbReference type="ChEBI" id="CHEBI:15377"/>
        <dbReference type="ChEBI" id="CHEBI:15378"/>
        <dbReference type="ChEBI" id="CHEBI:30823"/>
        <dbReference type="ChEBI" id="CHEBI:136282"/>
        <dbReference type="ChEBI" id="CHEBI:136286"/>
    </reaction>
    <physiologicalReaction direction="left-to-right" evidence="12">
        <dbReference type="Rhea" id="RHEA:52049"/>
    </physiologicalReaction>
</comment>
<comment type="catalytic activity">
    <reaction evidence="1">
        <text>9-(9Z-hexadecenoyloxy)-octadecanoate + H2O = (9Z)-hexadecenoate + 9-hydroxy-octadecanoate + H(+)</text>
        <dbReference type="Rhea" id="RHEA:52068"/>
        <dbReference type="ChEBI" id="CHEBI:15377"/>
        <dbReference type="ChEBI" id="CHEBI:15378"/>
        <dbReference type="ChEBI" id="CHEBI:32372"/>
        <dbReference type="ChEBI" id="CHEBI:136286"/>
        <dbReference type="ChEBI" id="CHEBI:136309"/>
    </reaction>
    <physiologicalReaction direction="left-to-right" evidence="1">
        <dbReference type="Rhea" id="RHEA:52069"/>
    </physiologicalReaction>
</comment>
<evidence type="ECO:0000256" key="17">
    <source>
        <dbReference type="SAM" id="Phobius"/>
    </source>
</evidence>
<proteinExistence type="inferred from homology"/>
<evidence type="ECO:0000313" key="19">
    <source>
        <dbReference type="EMBL" id="KOB72587.1"/>
    </source>
</evidence>
<evidence type="ECO:0000256" key="18">
    <source>
        <dbReference type="SAM" id="SignalP"/>
    </source>
</evidence>
<dbReference type="PANTHER" id="PTHR10989">
    <property type="entry name" value="ANDROGEN-INDUCED PROTEIN 1-RELATED"/>
    <property type="match status" value="1"/>
</dbReference>
<protein>
    <submittedName>
        <fullName evidence="19">Uncharacterized protein</fullName>
    </submittedName>
</protein>
<keyword evidence="6 17" id="KW-0472">Membrane</keyword>
<evidence type="ECO:0000256" key="3">
    <source>
        <dbReference type="ARBA" id="ARBA00009300"/>
    </source>
</evidence>
<evidence type="ECO:0000256" key="11">
    <source>
        <dbReference type="ARBA" id="ARBA00048701"/>
    </source>
</evidence>
<comment type="similarity">
    <text evidence="3">Belongs to the AIG1 family.</text>
</comment>
<dbReference type="PANTHER" id="PTHR10989:SF16">
    <property type="entry name" value="AT02829P-RELATED"/>
    <property type="match status" value="1"/>
</dbReference>
<feature type="transmembrane region" description="Helical" evidence="17">
    <location>
        <begin position="155"/>
        <end position="175"/>
    </location>
</feature>
<comment type="catalytic activity">
    <reaction evidence="14">
        <text>13-(9Z-octadecenoyloxy)-octadecanoate + H2O = 13-hydroxy-octadecanoate + (9Z)-octadecenoate + H(+)</text>
        <dbReference type="Rhea" id="RHEA:52064"/>
        <dbReference type="ChEBI" id="CHEBI:15377"/>
        <dbReference type="ChEBI" id="CHEBI:15378"/>
        <dbReference type="ChEBI" id="CHEBI:30823"/>
        <dbReference type="ChEBI" id="CHEBI:136303"/>
        <dbReference type="ChEBI" id="CHEBI:136304"/>
    </reaction>
    <physiologicalReaction direction="left-to-right" evidence="14">
        <dbReference type="Rhea" id="RHEA:52065"/>
    </physiologicalReaction>
</comment>
<comment type="caution">
    <text evidence="19">The sequence shown here is derived from an EMBL/GenBank/DDBJ whole genome shotgun (WGS) entry which is preliminary data.</text>
</comment>
<evidence type="ECO:0000256" key="15">
    <source>
        <dbReference type="ARBA" id="ARBA00049322"/>
    </source>
</evidence>
<comment type="catalytic activity">
    <reaction evidence="7">
        <text>12-hexadecanoyloxy-octadecanoate + H2O = 12-hydroxyoctadecanoate + hexadecanoate + H(+)</text>
        <dbReference type="Rhea" id="RHEA:52056"/>
        <dbReference type="ChEBI" id="CHEBI:7896"/>
        <dbReference type="ChEBI" id="CHEBI:15377"/>
        <dbReference type="ChEBI" id="CHEBI:15378"/>
        <dbReference type="ChEBI" id="CHEBI:83677"/>
        <dbReference type="ChEBI" id="CHEBI:84201"/>
    </reaction>
    <physiologicalReaction direction="left-to-right" evidence="7">
        <dbReference type="Rhea" id="RHEA:52057"/>
    </physiologicalReaction>
</comment>
<evidence type="ECO:0000256" key="6">
    <source>
        <dbReference type="ARBA" id="ARBA00023136"/>
    </source>
</evidence>
<dbReference type="InterPro" id="IPR006838">
    <property type="entry name" value="ADTRP_AIG1"/>
</dbReference>
<dbReference type="EMBL" id="JTDY01001898">
    <property type="protein sequence ID" value="KOB72587.1"/>
    <property type="molecule type" value="Genomic_DNA"/>
</dbReference>
<comment type="catalytic activity">
    <reaction evidence="15">
        <text>13-(9Z-hexadecenoyloxy)-octadecanoate + H2O = 13-hydroxy-octadecanoate + (9Z)-hexadecenoate + H(+)</text>
        <dbReference type="Rhea" id="RHEA:52076"/>
        <dbReference type="ChEBI" id="CHEBI:15377"/>
        <dbReference type="ChEBI" id="CHEBI:15378"/>
        <dbReference type="ChEBI" id="CHEBI:32372"/>
        <dbReference type="ChEBI" id="CHEBI:136304"/>
        <dbReference type="ChEBI" id="CHEBI:136315"/>
    </reaction>
    <physiologicalReaction direction="left-to-right" evidence="15">
        <dbReference type="Rhea" id="RHEA:52077"/>
    </physiologicalReaction>
</comment>
<dbReference type="AlphaFoldDB" id="A0A0L7LAT4"/>
<evidence type="ECO:0000256" key="1">
    <source>
        <dbReference type="ARBA" id="ARBA00000923"/>
    </source>
</evidence>
<dbReference type="Pfam" id="PF04750">
    <property type="entry name" value="Far-17a_AIG1"/>
    <property type="match status" value="1"/>
</dbReference>
<feature type="transmembrane region" description="Helical" evidence="17">
    <location>
        <begin position="86"/>
        <end position="106"/>
    </location>
</feature>
<evidence type="ECO:0000256" key="10">
    <source>
        <dbReference type="ARBA" id="ARBA00048680"/>
    </source>
</evidence>
<evidence type="ECO:0000256" key="13">
    <source>
        <dbReference type="ARBA" id="ARBA00049221"/>
    </source>
</evidence>
<dbReference type="STRING" id="104452.A0A0L7LAT4"/>
<comment type="subcellular location">
    <subcellularLocation>
        <location evidence="2">Endomembrane system</location>
        <topology evidence="2">Multi-pass membrane protein</topology>
    </subcellularLocation>
</comment>
<keyword evidence="20" id="KW-1185">Reference proteome</keyword>
<comment type="catalytic activity">
    <reaction evidence="11">
        <text>12-(9Z-octadecenoyloxy)-octadecanoate + H2O = 12-hydroxyoctadecanoate + (9Z)-octadecenoate + H(+)</text>
        <dbReference type="Rhea" id="RHEA:52060"/>
        <dbReference type="ChEBI" id="CHEBI:15377"/>
        <dbReference type="ChEBI" id="CHEBI:15378"/>
        <dbReference type="ChEBI" id="CHEBI:30823"/>
        <dbReference type="ChEBI" id="CHEBI:84201"/>
        <dbReference type="ChEBI" id="CHEBI:136302"/>
    </reaction>
    <physiologicalReaction direction="left-to-right" evidence="11">
        <dbReference type="Rhea" id="RHEA:52061"/>
    </physiologicalReaction>
</comment>
<evidence type="ECO:0000313" key="20">
    <source>
        <dbReference type="Proteomes" id="UP000037510"/>
    </source>
</evidence>
<dbReference type="Proteomes" id="UP000037510">
    <property type="component" value="Unassembled WGS sequence"/>
</dbReference>
<dbReference type="GO" id="GO:0016020">
    <property type="term" value="C:membrane"/>
    <property type="evidence" value="ECO:0007669"/>
    <property type="project" value="InterPro"/>
</dbReference>
<feature type="chain" id="PRO_5005573209" evidence="18">
    <location>
        <begin position="20"/>
        <end position="236"/>
    </location>
</feature>
<evidence type="ECO:0000256" key="5">
    <source>
        <dbReference type="ARBA" id="ARBA00022989"/>
    </source>
</evidence>
<evidence type="ECO:0000256" key="9">
    <source>
        <dbReference type="ARBA" id="ARBA00047863"/>
    </source>
</evidence>
<feature type="transmembrane region" description="Helical" evidence="17">
    <location>
        <begin position="126"/>
        <end position="143"/>
    </location>
</feature>
<sequence length="236" mass="27268">LKMHKLLFHLLGAIQFAYGCYYDCTYVIIPSTSSVVPSFGGKLKYLTFINAMIQTAYFTLAALNDLIGSNEPSPRDKPLIRRVKDLVFSSLAFPVSIFVGVTFWALYAVDRELILPRSLDDYFPTWLNHVMHTNIVLFILIELATSFRMYPLRKFGLSILCTFMLCYVVWVHVIWFRTGMWVYPVLKVFNWPLRIAFYGFSLSFVCTFYSLGERLNAAIWSKEVEETVKSGKKKAK</sequence>
<evidence type="ECO:0000256" key="14">
    <source>
        <dbReference type="ARBA" id="ARBA00049296"/>
    </source>
</evidence>
<comment type="catalytic activity">
    <reaction evidence="8">
        <text>13-octadecanoyloxy-octadecanoate + H2O = 13-hydroxy-octadecanoate + octadecanoate + H(+)</text>
        <dbReference type="Rhea" id="RHEA:52084"/>
        <dbReference type="ChEBI" id="CHEBI:15377"/>
        <dbReference type="ChEBI" id="CHEBI:15378"/>
        <dbReference type="ChEBI" id="CHEBI:25629"/>
        <dbReference type="ChEBI" id="CHEBI:136304"/>
        <dbReference type="ChEBI" id="CHEBI:136335"/>
    </reaction>
    <physiologicalReaction direction="left-to-right" evidence="8">
        <dbReference type="Rhea" id="RHEA:52085"/>
    </physiologicalReaction>
</comment>